<dbReference type="Gene3D" id="3.30.420.10">
    <property type="entry name" value="Ribonuclease H-like superfamily/Ribonuclease H"/>
    <property type="match status" value="1"/>
</dbReference>
<dbReference type="InterPro" id="IPR009057">
    <property type="entry name" value="Homeodomain-like_sf"/>
</dbReference>
<sequence>MKTTRTECEEGRIDAVHPSNDTISQHTSPSDRKVKKYKQYSDESVTSALNLIQSEGMSPTKAFKMCQIPKSTGYRLLREFNISDGTMIPCKNKPPPPQTLQLTAEQKDFLIHHFDQHPTSTIGDARKLLLDSFPSLHITFSELYTHLISICSFSLQNNKKYTPEETTEDLVEARYQAVKEWGEMGVDFMKNCIFVDQAGFNVHLARIGTGSNKGVHTTTKLHTVKGASFSLMGSISPFGVIGMSKVEPLTAADAKQLNEEFLQGETGEQAWKKGITTFHLVKFIGVVLDTLDQHDMKGFYLVLNNHADYHSNYIKNLVYKRGHQLILLPSHSSFLNPIEFCWSKVKQHIRRDPMKENDGLVERIKEAANRVTLEDCIGWISQSMTYWSRCINKEIDLV</sequence>
<feature type="compositionally biased region" description="Polar residues" evidence="1">
    <location>
        <begin position="19"/>
        <end position="28"/>
    </location>
</feature>
<organism evidence="3 4">
    <name type="scientific">Choanephora cucurbitarum</name>
    <dbReference type="NCBI Taxonomy" id="101091"/>
    <lineage>
        <taxon>Eukaryota</taxon>
        <taxon>Fungi</taxon>
        <taxon>Fungi incertae sedis</taxon>
        <taxon>Mucoromycota</taxon>
        <taxon>Mucoromycotina</taxon>
        <taxon>Mucoromycetes</taxon>
        <taxon>Mucorales</taxon>
        <taxon>Mucorineae</taxon>
        <taxon>Choanephoraceae</taxon>
        <taxon>Choanephoroideae</taxon>
        <taxon>Choanephora</taxon>
    </lineage>
</organism>
<accession>A0A1C7NIS5</accession>
<evidence type="ECO:0000259" key="2">
    <source>
        <dbReference type="Pfam" id="PF13358"/>
    </source>
</evidence>
<feature type="region of interest" description="Disordered" evidence="1">
    <location>
        <begin position="1"/>
        <end position="34"/>
    </location>
</feature>
<dbReference type="Proteomes" id="UP000093000">
    <property type="component" value="Unassembled WGS sequence"/>
</dbReference>
<feature type="domain" description="Tc1-like transposase DDE" evidence="2">
    <location>
        <begin position="193"/>
        <end position="356"/>
    </location>
</feature>
<dbReference type="OrthoDB" id="2217172at2759"/>
<evidence type="ECO:0000313" key="3">
    <source>
        <dbReference type="EMBL" id="OBZ88925.1"/>
    </source>
</evidence>
<dbReference type="EMBL" id="LUGH01000123">
    <property type="protein sequence ID" value="OBZ88925.1"/>
    <property type="molecule type" value="Genomic_DNA"/>
</dbReference>
<feature type="compositionally biased region" description="Basic and acidic residues" evidence="1">
    <location>
        <begin position="1"/>
        <end position="15"/>
    </location>
</feature>
<gene>
    <name evidence="3" type="ORF">A0J61_03015</name>
</gene>
<dbReference type="InterPro" id="IPR038717">
    <property type="entry name" value="Tc1-like_DDE_dom"/>
</dbReference>
<comment type="caution">
    <text evidence="3">The sequence shown here is derived from an EMBL/GenBank/DDBJ whole genome shotgun (WGS) entry which is preliminary data.</text>
</comment>
<dbReference type="Pfam" id="PF13358">
    <property type="entry name" value="DDE_3"/>
    <property type="match status" value="1"/>
</dbReference>
<reference evidence="3 4" key="1">
    <citation type="submission" date="2016-03" db="EMBL/GenBank/DDBJ databases">
        <title>Choanephora cucurbitarum.</title>
        <authorList>
            <person name="Min B."/>
            <person name="Park H."/>
            <person name="Park J.-H."/>
            <person name="Shin H.-D."/>
            <person name="Choi I.-G."/>
        </authorList>
    </citation>
    <scope>NUCLEOTIDE SEQUENCE [LARGE SCALE GENOMIC DNA]</scope>
    <source>
        <strain evidence="3 4">KUS-F28377</strain>
    </source>
</reference>
<dbReference type="PANTHER" id="PTHR46564">
    <property type="entry name" value="TRANSPOSASE"/>
    <property type="match status" value="1"/>
</dbReference>
<name>A0A1C7NIS5_9FUNG</name>
<dbReference type="GO" id="GO:0003676">
    <property type="term" value="F:nucleic acid binding"/>
    <property type="evidence" value="ECO:0007669"/>
    <property type="project" value="InterPro"/>
</dbReference>
<dbReference type="PANTHER" id="PTHR46564:SF1">
    <property type="entry name" value="TRANSPOSASE"/>
    <property type="match status" value="1"/>
</dbReference>
<keyword evidence="4" id="KW-1185">Reference proteome</keyword>
<proteinExistence type="predicted"/>
<dbReference type="SUPFAM" id="SSF46689">
    <property type="entry name" value="Homeodomain-like"/>
    <property type="match status" value="1"/>
</dbReference>
<dbReference type="InterPro" id="IPR036397">
    <property type="entry name" value="RNaseH_sf"/>
</dbReference>
<dbReference type="AlphaFoldDB" id="A0A1C7NIS5"/>
<dbReference type="InParanoid" id="A0A1C7NIS5"/>
<evidence type="ECO:0000313" key="4">
    <source>
        <dbReference type="Proteomes" id="UP000093000"/>
    </source>
</evidence>
<protein>
    <recommendedName>
        <fullName evidence="2">Tc1-like transposase DDE domain-containing protein</fullName>
    </recommendedName>
</protein>
<evidence type="ECO:0000256" key="1">
    <source>
        <dbReference type="SAM" id="MobiDB-lite"/>
    </source>
</evidence>
<dbReference type="STRING" id="101091.A0A1C7NIS5"/>